<dbReference type="EMBL" id="MU393492">
    <property type="protein sequence ID" value="KAI4864088.1"/>
    <property type="molecule type" value="Genomic_DNA"/>
</dbReference>
<protein>
    <submittedName>
        <fullName evidence="1">Uncharacterized protein</fullName>
    </submittedName>
</protein>
<sequence>MSSGKDTAADAPSADASKQKAPVKARKPLPGLPAHRRHLEFIRTPDEDEAPVTLAAPVAAVAAVAPIAPVVQAAAGPAQTTAPAQGTVNARPARPSARAARRARAARNYLCQICAHVSKTKNARDAHRRNKHGMVCRWPGCGQTIYGPLTAFLLHLRDHNNRAAHHGGNNAVCYWPGCNWDGVLPKNLEKHLHDHSTGKYQNI</sequence>
<proteinExistence type="predicted"/>
<reference evidence="1 2" key="1">
    <citation type="journal article" date="2022" name="New Phytol.">
        <title>Ecological generalism drives hyperdiversity of secondary metabolite gene clusters in xylarialean endophytes.</title>
        <authorList>
            <person name="Franco M.E.E."/>
            <person name="Wisecaver J.H."/>
            <person name="Arnold A.E."/>
            <person name="Ju Y.M."/>
            <person name="Slot J.C."/>
            <person name="Ahrendt S."/>
            <person name="Moore L.P."/>
            <person name="Eastman K.E."/>
            <person name="Scott K."/>
            <person name="Konkel Z."/>
            <person name="Mondo S.J."/>
            <person name="Kuo A."/>
            <person name="Hayes R.D."/>
            <person name="Haridas S."/>
            <person name="Andreopoulos B."/>
            <person name="Riley R."/>
            <person name="LaButti K."/>
            <person name="Pangilinan J."/>
            <person name="Lipzen A."/>
            <person name="Amirebrahimi M."/>
            <person name="Yan J."/>
            <person name="Adam C."/>
            <person name="Keymanesh K."/>
            <person name="Ng V."/>
            <person name="Louie K."/>
            <person name="Northen T."/>
            <person name="Drula E."/>
            <person name="Henrissat B."/>
            <person name="Hsieh H.M."/>
            <person name="Youens-Clark K."/>
            <person name="Lutzoni F."/>
            <person name="Miadlikowska J."/>
            <person name="Eastwood D.C."/>
            <person name="Hamelin R.C."/>
            <person name="Grigoriev I.V."/>
            <person name="U'Ren J.M."/>
        </authorList>
    </citation>
    <scope>NUCLEOTIDE SEQUENCE [LARGE SCALE GENOMIC DNA]</scope>
    <source>
        <strain evidence="1 2">CBS 119005</strain>
    </source>
</reference>
<organism evidence="1 2">
    <name type="scientific">Hypoxylon rubiginosum</name>
    <dbReference type="NCBI Taxonomy" id="110542"/>
    <lineage>
        <taxon>Eukaryota</taxon>
        <taxon>Fungi</taxon>
        <taxon>Dikarya</taxon>
        <taxon>Ascomycota</taxon>
        <taxon>Pezizomycotina</taxon>
        <taxon>Sordariomycetes</taxon>
        <taxon>Xylariomycetidae</taxon>
        <taxon>Xylariales</taxon>
        <taxon>Hypoxylaceae</taxon>
        <taxon>Hypoxylon</taxon>
    </lineage>
</organism>
<comment type="caution">
    <text evidence="1">The sequence shown here is derived from an EMBL/GenBank/DDBJ whole genome shotgun (WGS) entry which is preliminary data.</text>
</comment>
<accession>A0ACB9YYP3</accession>
<gene>
    <name evidence="1" type="ORF">F4820DRAFT_449399</name>
</gene>
<evidence type="ECO:0000313" key="2">
    <source>
        <dbReference type="Proteomes" id="UP001497700"/>
    </source>
</evidence>
<name>A0ACB9YYP3_9PEZI</name>
<dbReference type="Proteomes" id="UP001497700">
    <property type="component" value="Unassembled WGS sequence"/>
</dbReference>
<evidence type="ECO:0000313" key="1">
    <source>
        <dbReference type="EMBL" id="KAI4864088.1"/>
    </source>
</evidence>
<keyword evidence="2" id="KW-1185">Reference proteome</keyword>